<dbReference type="STRING" id="580327.Tthe_0928"/>
<dbReference type="HOGENOM" id="CLU_1155965_0_0_9"/>
<organism evidence="1 2">
    <name type="scientific">Thermoanaerobacterium thermosaccharolyticum (strain ATCC 7956 / DSM 571 / NCIMB 9385 / NCA 3814 / NCTC 13789 / WDCM 00135 / 2032)</name>
    <name type="common">Clostridium thermosaccharolyticum</name>
    <dbReference type="NCBI Taxonomy" id="580327"/>
    <lineage>
        <taxon>Bacteria</taxon>
        <taxon>Bacillati</taxon>
        <taxon>Bacillota</taxon>
        <taxon>Clostridia</taxon>
        <taxon>Thermoanaerobacterales</taxon>
        <taxon>Thermoanaerobacteraceae</taxon>
        <taxon>Thermoanaerobacterium</taxon>
    </lineage>
</organism>
<dbReference type="AlphaFoldDB" id="D9TMH6"/>
<dbReference type="EMBL" id="CP002171">
    <property type="protein sequence ID" value="ADL68464.1"/>
    <property type="molecule type" value="Genomic_DNA"/>
</dbReference>
<dbReference type="GeneID" id="93863792"/>
<dbReference type="OrthoDB" id="9991584at2"/>
<proteinExistence type="predicted"/>
<reference evidence="1 2" key="1">
    <citation type="submission" date="2010-08" db="EMBL/GenBank/DDBJ databases">
        <title>Complete sequence of Thermoanaerobacterium thermosaccharolyticum DSM 571.</title>
        <authorList>
            <consortium name="US DOE Joint Genome Institute"/>
            <person name="Lucas S."/>
            <person name="Copeland A."/>
            <person name="Lapidus A."/>
            <person name="Cheng J.-F."/>
            <person name="Bruce D."/>
            <person name="Goodwin L."/>
            <person name="Pitluck S."/>
            <person name="Teshima H."/>
            <person name="Detter J.C."/>
            <person name="Han C."/>
            <person name="Tapia R."/>
            <person name="Land M."/>
            <person name="Hauser L."/>
            <person name="Chang Y.-J."/>
            <person name="Jeffries C."/>
            <person name="Kyrpides N."/>
            <person name="Ivanova N."/>
            <person name="Mikhailova N."/>
            <person name="Hemme C.L."/>
            <person name="Woyke T."/>
        </authorList>
    </citation>
    <scope>NUCLEOTIDE SEQUENCE [LARGE SCALE GENOMIC DNA]</scope>
    <source>
        <strain evidence="2">ATCC 7956 / DSM 571 / NCIMB 9385 / NCA 3814 / NCTC 13789 / WDCM 00135 / 2032</strain>
    </source>
</reference>
<accession>D9TMH6</accession>
<protein>
    <submittedName>
        <fullName evidence="1">Uncharacterized protein</fullName>
    </submittedName>
</protein>
<evidence type="ECO:0000313" key="2">
    <source>
        <dbReference type="Proteomes" id="UP000001626"/>
    </source>
</evidence>
<gene>
    <name evidence="1" type="ordered locus">Tthe_0928</name>
</gene>
<dbReference type="Proteomes" id="UP000001626">
    <property type="component" value="Chromosome"/>
</dbReference>
<keyword evidence="2" id="KW-1185">Reference proteome</keyword>
<dbReference type="KEGG" id="ttm:Tthe_0928"/>
<name>D9TMH6_THETC</name>
<sequence>MDNIITKINIFSNSDKLLKFLKTKEINNYAFYFEPMAEKKKNKELCINDGVSDDEIGVLIINSDLLIDVEKGLKYFDNEEQKWFGKDIKGKYDYVFLYGKYQPIYNEELDIHFKDFNIFKDFFEVFYYLLNGVDYCSIDIRDIIYSFGSRPYNLKCFTSKNIDEIIDSLNKLNQEIHALMYIEKVTESFSIYELNDEIYNGYVRKILTILDNNNCGDAIFYYTAIFSHENNEYWKKLFVI</sequence>
<dbReference type="RefSeq" id="WP_013297433.1">
    <property type="nucleotide sequence ID" value="NC_014410.1"/>
</dbReference>
<evidence type="ECO:0000313" key="1">
    <source>
        <dbReference type="EMBL" id="ADL68464.1"/>
    </source>
</evidence>